<dbReference type="PANTHER" id="PTHR30349">
    <property type="entry name" value="PHAGE INTEGRASE-RELATED"/>
    <property type="match status" value="1"/>
</dbReference>
<dbReference type="InterPro" id="IPR002104">
    <property type="entry name" value="Integrase_catalytic"/>
</dbReference>
<proteinExistence type="inferred from homology"/>
<dbReference type="InterPro" id="IPR013762">
    <property type="entry name" value="Integrase-like_cat_sf"/>
</dbReference>
<organism evidence="5 6">
    <name type="scientific">Aquipluma nitroreducens</name>
    <dbReference type="NCBI Taxonomy" id="2010828"/>
    <lineage>
        <taxon>Bacteria</taxon>
        <taxon>Pseudomonadati</taxon>
        <taxon>Bacteroidota</taxon>
        <taxon>Bacteroidia</taxon>
        <taxon>Marinilabiliales</taxon>
        <taxon>Prolixibacteraceae</taxon>
        <taxon>Aquipluma</taxon>
    </lineage>
</organism>
<keyword evidence="6" id="KW-1185">Reference proteome</keyword>
<dbReference type="GO" id="GO:0015074">
    <property type="term" value="P:DNA integration"/>
    <property type="evidence" value="ECO:0007669"/>
    <property type="project" value="InterPro"/>
</dbReference>
<dbReference type="InterPro" id="IPR010998">
    <property type="entry name" value="Integrase_recombinase_N"/>
</dbReference>
<sequence>MILFDSFLHFFYRAKWGILVRHRDQIFNFVNCRTMKIVTNFLLRKNRKADDGKSSVCVRITYLGNRIELATGIYSSTDHWDIVRQRIKDKVIGARVDNERLDRIKTEIQDIFNQLRSTNEDFDANTIKRKLLNIQESKGILAVFDYYLDSILAKLNKGYSMETYKHYKSSRKRLADFMNSSLKRPDISVQCIDYKFLDAFDVFIKKDFNNVQNTAWNYHKHLRRVLNLAISLDYIDKNPYSKFKVGLDETHREILSMEELKRIEEKQIQIERLSVVRDIFVFACYTGLSFADISKLSDIHLQQKSDGKEWIIIDRSKTNNRCRIPVLPKAKEILKRYEDYPKTTGKSLLLPVLTNQKMNSYLKELGDICTIKKNITMHIARHTFATTVTLSNGVPIETVSKLLGHTSLKTTQIYAKVLDQKISEDMDVLEAKLCNA</sequence>
<dbReference type="InterPro" id="IPR025269">
    <property type="entry name" value="SAM-like_dom"/>
</dbReference>
<dbReference type="InterPro" id="IPR050090">
    <property type="entry name" value="Tyrosine_recombinase_XerCD"/>
</dbReference>
<dbReference type="GO" id="GO:0006310">
    <property type="term" value="P:DNA recombination"/>
    <property type="evidence" value="ECO:0007669"/>
    <property type="project" value="UniProtKB-KW"/>
</dbReference>
<dbReference type="PROSITE" id="PS51898">
    <property type="entry name" value="TYR_RECOMBINASE"/>
    <property type="match status" value="1"/>
</dbReference>
<evidence type="ECO:0000313" key="5">
    <source>
        <dbReference type="EMBL" id="BBE20461.1"/>
    </source>
</evidence>
<reference evidence="5" key="1">
    <citation type="journal article" date="2020" name="Int. J. Syst. Evol. Microbiol.">
        <title>Aquipluma nitroreducens gen. nov. sp. nov., a novel facultatively anaerobic bacterium isolated from a freshwater lake.</title>
        <authorList>
            <person name="Watanabe M."/>
            <person name="Kojima H."/>
            <person name="Fukui M."/>
        </authorList>
    </citation>
    <scope>NUCLEOTIDE SEQUENCE</scope>
    <source>
        <strain evidence="5">MeG22</strain>
    </source>
</reference>
<dbReference type="AlphaFoldDB" id="A0A5K7SFU6"/>
<dbReference type="Pfam" id="PF13102">
    <property type="entry name" value="Phage_int_SAM_5"/>
    <property type="match status" value="1"/>
</dbReference>
<gene>
    <name evidence="5" type="ORF">AQPE_4653</name>
</gene>
<dbReference type="Pfam" id="PF17293">
    <property type="entry name" value="Arm-DNA-bind_5"/>
    <property type="match status" value="1"/>
</dbReference>
<evidence type="ECO:0000256" key="3">
    <source>
        <dbReference type="ARBA" id="ARBA00023172"/>
    </source>
</evidence>
<dbReference type="InterPro" id="IPR035386">
    <property type="entry name" value="Arm-DNA-bind_5"/>
</dbReference>
<evidence type="ECO:0000256" key="1">
    <source>
        <dbReference type="ARBA" id="ARBA00008857"/>
    </source>
</evidence>
<feature type="domain" description="Tyr recombinase" evidence="4">
    <location>
        <begin position="250"/>
        <end position="427"/>
    </location>
</feature>
<evidence type="ECO:0000259" key="4">
    <source>
        <dbReference type="PROSITE" id="PS51898"/>
    </source>
</evidence>
<keyword evidence="2" id="KW-0238">DNA-binding</keyword>
<name>A0A5K7SFU6_9BACT</name>
<accession>A0A5K7SFU6</accession>
<dbReference type="GO" id="GO:0003677">
    <property type="term" value="F:DNA binding"/>
    <property type="evidence" value="ECO:0007669"/>
    <property type="project" value="UniProtKB-KW"/>
</dbReference>
<comment type="similarity">
    <text evidence="1">Belongs to the 'phage' integrase family.</text>
</comment>
<evidence type="ECO:0000313" key="6">
    <source>
        <dbReference type="Proteomes" id="UP001193389"/>
    </source>
</evidence>
<protein>
    <submittedName>
        <fullName evidence="5">Transposase</fullName>
    </submittedName>
</protein>
<dbReference type="CDD" id="cd01185">
    <property type="entry name" value="INTN1_C_like"/>
    <property type="match status" value="1"/>
</dbReference>
<dbReference type="Gene3D" id="1.10.443.10">
    <property type="entry name" value="Intergrase catalytic core"/>
    <property type="match status" value="1"/>
</dbReference>
<dbReference type="InterPro" id="IPR011010">
    <property type="entry name" value="DNA_brk_join_enz"/>
</dbReference>
<dbReference type="EMBL" id="AP018694">
    <property type="protein sequence ID" value="BBE20461.1"/>
    <property type="molecule type" value="Genomic_DNA"/>
</dbReference>
<dbReference type="KEGG" id="anf:AQPE_4653"/>
<dbReference type="SUPFAM" id="SSF56349">
    <property type="entry name" value="DNA breaking-rejoining enzymes"/>
    <property type="match status" value="1"/>
</dbReference>
<dbReference type="Gene3D" id="1.10.150.130">
    <property type="match status" value="1"/>
</dbReference>
<dbReference type="PANTHER" id="PTHR30349:SF64">
    <property type="entry name" value="PROPHAGE INTEGRASE INTD-RELATED"/>
    <property type="match status" value="1"/>
</dbReference>
<keyword evidence="3" id="KW-0233">DNA recombination</keyword>
<dbReference type="Proteomes" id="UP001193389">
    <property type="component" value="Chromosome"/>
</dbReference>
<dbReference type="Pfam" id="PF00589">
    <property type="entry name" value="Phage_integrase"/>
    <property type="match status" value="1"/>
</dbReference>
<evidence type="ECO:0000256" key="2">
    <source>
        <dbReference type="ARBA" id="ARBA00023125"/>
    </source>
</evidence>